<evidence type="ECO:0008006" key="4">
    <source>
        <dbReference type="Google" id="ProtNLM"/>
    </source>
</evidence>
<dbReference type="Proteomes" id="UP000054776">
    <property type="component" value="Unassembled WGS sequence"/>
</dbReference>
<accession>A0A0V1B732</accession>
<reference evidence="2 3" key="1">
    <citation type="submission" date="2015-01" db="EMBL/GenBank/DDBJ databases">
        <title>Evolution of Trichinella species and genotypes.</title>
        <authorList>
            <person name="Korhonen P.K."/>
            <person name="Edoardo P."/>
            <person name="Giuseppe L.R."/>
            <person name="Gasser R.B."/>
        </authorList>
    </citation>
    <scope>NUCLEOTIDE SEQUENCE [LARGE SCALE GENOMIC DNA]</scope>
    <source>
        <strain evidence="2">ISS3</strain>
    </source>
</reference>
<dbReference type="OrthoDB" id="10325732at2759"/>
<proteinExistence type="predicted"/>
<feature type="signal peptide" evidence="1">
    <location>
        <begin position="1"/>
        <end position="23"/>
    </location>
</feature>
<feature type="chain" id="PRO_5006875000" description="Secreted protein" evidence="1">
    <location>
        <begin position="24"/>
        <end position="125"/>
    </location>
</feature>
<name>A0A0V1B732_TRISP</name>
<evidence type="ECO:0000313" key="2">
    <source>
        <dbReference type="EMBL" id="KRY32788.1"/>
    </source>
</evidence>
<evidence type="ECO:0000256" key="1">
    <source>
        <dbReference type="SAM" id="SignalP"/>
    </source>
</evidence>
<keyword evidence="1" id="KW-0732">Signal</keyword>
<organism evidence="2 3">
    <name type="scientific">Trichinella spiralis</name>
    <name type="common">Trichina worm</name>
    <dbReference type="NCBI Taxonomy" id="6334"/>
    <lineage>
        <taxon>Eukaryota</taxon>
        <taxon>Metazoa</taxon>
        <taxon>Ecdysozoa</taxon>
        <taxon>Nematoda</taxon>
        <taxon>Enoplea</taxon>
        <taxon>Dorylaimia</taxon>
        <taxon>Trichinellida</taxon>
        <taxon>Trichinellidae</taxon>
        <taxon>Trichinella</taxon>
    </lineage>
</organism>
<sequence length="125" mass="14115">MALKKSRILIGCVFSLPSLYSLCSQRSSVAPPSPLYPTICTAFVINQQMEKEIKFQAVLLRHLVHATVPPFHMVVGFTEPHHAHSKVKYWSLKGASAESTRTRLELTSQHLRFKNRWVQGALAET</sequence>
<gene>
    <name evidence="2" type="ORF">T01_8861</name>
</gene>
<keyword evidence="3" id="KW-1185">Reference proteome</keyword>
<dbReference type="AlphaFoldDB" id="A0A0V1B732"/>
<protein>
    <recommendedName>
        <fullName evidence="4">Secreted protein</fullName>
    </recommendedName>
</protein>
<dbReference type="InParanoid" id="A0A0V1B732"/>
<evidence type="ECO:0000313" key="3">
    <source>
        <dbReference type="Proteomes" id="UP000054776"/>
    </source>
</evidence>
<dbReference type="EMBL" id="JYDH01000092">
    <property type="protein sequence ID" value="KRY32788.1"/>
    <property type="molecule type" value="Genomic_DNA"/>
</dbReference>
<comment type="caution">
    <text evidence="2">The sequence shown here is derived from an EMBL/GenBank/DDBJ whole genome shotgun (WGS) entry which is preliminary data.</text>
</comment>